<evidence type="ECO:0000256" key="3">
    <source>
        <dbReference type="ARBA" id="ARBA00012438"/>
    </source>
</evidence>
<dbReference type="Pfam" id="PF00512">
    <property type="entry name" value="HisKA"/>
    <property type="match status" value="1"/>
</dbReference>
<evidence type="ECO:0000256" key="8">
    <source>
        <dbReference type="SAM" id="Coils"/>
    </source>
</evidence>
<dbReference type="SMART" id="SM00388">
    <property type="entry name" value="HisKA"/>
    <property type="match status" value="1"/>
</dbReference>
<reference evidence="11 12" key="1">
    <citation type="submission" date="2016-10" db="EMBL/GenBank/DDBJ databases">
        <title>Evaluation of Human, Animal and Environmental Mycobacterium chelonae Isolates by Core Genome Phylogenomic Analysis, Targeted Gene Comparison, and Anti-microbial Susceptibility Patterns: A Tale of Mistaken Identities.</title>
        <authorList>
            <person name="Fogelson S.B."/>
            <person name="Camus A.C."/>
            <person name="Lorenz W."/>
            <person name="Vasireddy R."/>
            <person name="Vasireddy S."/>
            <person name="Smith T."/>
            <person name="Brown-Elliott B.A."/>
            <person name="Wallace R.J.Jr."/>
            <person name="Hasan N.A."/>
            <person name="Reischl U."/>
            <person name="Sanchez S."/>
        </authorList>
    </citation>
    <scope>NUCLEOTIDE SEQUENCE [LARGE SCALE GENOMIC DNA]</scope>
    <source>
        <strain evidence="11 12">24999</strain>
    </source>
</reference>
<dbReference type="PROSITE" id="PS50109">
    <property type="entry name" value="HIS_KIN"/>
    <property type="match status" value="1"/>
</dbReference>
<dbReference type="InterPro" id="IPR050736">
    <property type="entry name" value="Sensor_HK_Regulatory"/>
</dbReference>
<protein>
    <recommendedName>
        <fullName evidence="3">histidine kinase</fullName>
        <ecNumber evidence="3">2.7.13.3</ecNumber>
    </recommendedName>
</protein>
<keyword evidence="8" id="KW-0175">Coiled coil</keyword>
<dbReference type="InterPro" id="IPR036890">
    <property type="entry name" value="HATPase_C_sf"/>
</dbReference>
<evidence type="ECO:0000256" key="6">
    <source>
        <dbReference type="ARBA" id="ARBA00022777"/>
    </source>
</evidence>
<dbReference type="EMBL" id="MLHV01000019">
    <property type="protein sequence ID" value="OHT95469.1"/>
    <property type="molecule type" value="Genomic_DNA"/>
</dbReference>
<keyword evidence="4" id="KW-0597">Phosphoprotein</keyword>
<dbReference type="InterPro" id="IPR036097">
    <property type="entry name" value="HisK_dim/P_sf"/>
</dbReference>
<dbReference type="InterPro" id="IPR005467">
    <property type="entry name" value="His_kinase_dom"/>
</dbReference>
<gene>
    <name evidence="11" type="ORF">BKG61_19625</name>
</gene>
<dbReference type="CDD" id="cd00082">
    <property type="entry name" value="HisKA"/>
    <property type="match status" value="1"/>
</dbReference>
<dbReference type="Pfam" id="PF02518">
    <property type="entry name" value="HATPase_c"/>
    <property type="match status" value="1"/>
</dbReference>
<sequence>MPSHDLWEIIGWALACSIPVVLAGALVIRMARSWSLAVSMVALILIPTLATFTGVLGASGFMITETFERTAVVLVIVAIVTLPAAVMLARYQARRTVWEQEIRDSERAAERSRRQLVAFVSHDLRTPLAGIRAVSEAIADGVVADDEVRLHAKHIEQESVRLSEMVDDLFEMSKINAGAVQPAQEQVALDEVVDDVLAAHRITAARSGVTLTATLPENPVPVVGSDRALVRVLSNLVANAIAHTPIGGVVTLTVGSDGTGAWARVDDTGVGIDQADLPRVFDVAYRGSNGRVPRADSSLPSGSGLGLAIAAGLVAAHGGSLSAHNLETGARFEVRLPLAD</sequence>
<dbReference type="OrthoDB" id="9806130at2"/>
<dbReference type="Proteomes" id="UP000179636">
    <property type="component" value="Unassembled WGS sequence"/>
</dbReference>
<dbReference type="PRINTS" id="PR00344">
    <property type="entry name" value="BCTRLSENSOR"/>
</dbReference>
<dbReference type="AlphaFoldDB" id="A0A1S1JV52"/>
<dbReference type="InterPro" id="IPR003661">
    <property type="entry name" value="HisK_dim/P_dom"/>
</dbReference>
<keyword evidence="7" id="KW-0902">Two-component regulatory system</keyword>
<dbReference type="EC" id="2.7.13.3" evidence="3"/>
<dbReference type="PANTHER" id="PTHR43711">
    <property type="entry name" value="TWO-COMPONENT HISTIDINE KINASE"/>
    <property type="match status" value="1"/>
</dbReference>
<dbReference type="Gene3D" id="3.30.565.10">
    <property type="entry name" value="Histidine kinase-like ATPase, C-terminal domain"/>
    <property type="match status" value="1"/>
</dbReference>
<evidence type="ECO:0000256" key="4">
    <source>
        <dbReference type="ARBA" id="ARBA00022553"/>
    </source>
</evidence>
<dbReference type="RefSeq" id="WP_070945924.1">
    <property type="nucleotide sequence ID" value="NZ_MLHV01000019.1"/>
</dbReference>
<dbReference type="SMART" id="SM00387">
    <property type="entry name" value="HATPase_c"/>
    <property type="match status" value="1"/>
</dbReference>
<keyword evidence="9" id="KW-0472">Membrane</keyword>
<dbReference type="SUPFAM" id="SSF55874">
    <property type="entry name" value="ATPase domain of HSP90 chaperone/DNA topoisomerase II/histidine kinase"/>
    <property type="match status" value="1"/>
</dbReference>
<dbReference type="Gene3D" id="1.10.287.130">
    <property type="match status" value="1"/>
</dbReference>
<dbReference type="PANTHER" id="PTHR43711:SF1">
    <property type="entry name" value="HISTIDINE KINASE 1"/>
    <property type="match status" value="1"/>
</dbReference>
<keyword evidence="5" id="KW-0808">Transferase</keyword>
<keyword evidence="12" id="KW-1185">Reference proteome</keyword>
<comment type="catalytic activity">
    <reaction evidence="1">
        <text>ATP + protein L-histidine = ADP + protein N-phospho-L-histidine.</text>
        <dbReference type="EC" id="2.7.13.3"/>
    </reaction>
</comment>
<evidence type="ECO:0000256" key="2">
    <source>
        <dbReference type="ARBA" id="ARBA00004236"/>
    </source>
</evidence>
<dbReference type="GO" id="GO:0005886">
    <property type="term" value="C:plasma membrane"/>
    <property type="evidence" value="ECO:0007669"/>
    <property type="project" value="UniProtKB-SubCell"/>
</dbReference>
<evidence type="ECO:0000256" key="7">
    <source>
        <dbReference type="ARBA" id="ARBA00023012"/>
    </source>
</evidence>
<keyword evidence="9" id="KW-0812">Transmembrane</keyword>
<dbReference type="GO" id="GO:0000155">
    <property type="term" value="F:phosphorelay sensor kinase activity"/>
    <property type="evidence" value="ECO:0007669"/>
    <property type="project" value="InterPro"/>
</dbReference>
<keyword evidence="6 11" id="KW-0418">Kinase</keyword>
<feature type="coiled-coil region" evidence="8">
    <location>
        <begin position="88"/>
        <end position="115"/>
    </location>
</feature>
<organism evidence="11 12">
    <name type="scientific">Mycobacterium syngnathidarum</name>
    <dbReference type="NCBI Taxonomy" id="1908205"/>
    <lineage>
        <taxon>Bacteria</taxon>
        <taxon>Bacillati</taxon>
        <taxon>Actinomycetota</taxon>
        <taxon>Actinomycetes</taxon>
        <taxon>Mycobacteriales</taxon>
        <taxon>Mycobacteriaceae</taxon>
        <taxon>Mycobacterium</taxon>
    </lineage>
</organism>
<dbReference type="InterPro" id="IPR003594">
    <property type="entry name" value="HATPase_dom"/>
</dbReference>
<name>A0A1S1JV52_9MYCO</name>
<dbReference type="CDD" id="cd00075">
    <property type="entry name" value="HATPase"/>
    <property type="match status" value="1"/>
</dbReference>
<evidence type="ECO:0000256" key="9">
    <source>
        <dbReference type="SAM" id="Phobius"/>
    </source>
</evidence>
<feature type="transmembrane region" description="Helical" evidence="9">
    <location>
        <begin position="70"/>
        <end position="89"/>
    </location>
</feature>
<keyword evidence="9" id="KW-1133">Transmembrane helix</keyword>
<dbReference type="SUPFAM" id="SSF47384">
    <property type="entry name" value="Homodimeric domain of signal transducing histidine kinase"/>
    <property type="match status" value="1"/>
</dbReference>
<evidence type="ECO:0000259" key="10">
    <source>
        <dbReference type="PROSITE" id="PS50109"/>
    </source>
</evidence>
<evidence type="ECO:0000256" key="5">
    <source>
        <dbReference type="ARBA" id="ARBA00022679"/>
    </source>
</evidence>
<evidence type="ECO:0000313" key="12">
    <source>
        <dbReference type="Proteomes" id="UP000179636"/>
    </source>
</evidence>
<evidence type="ECO:0000256" key="1">
    <source>
        <dbReference type="ARBA" id="ARBA00000085"/>
    </source>
</evidence>
<comment type="subcellular location">
    <subcellularLocation>
        <location evidence="2">Cell membrane</location>
    </subcellularLocation>
</comment>
<proteinExistence type="predicted"/>
<dbReference type="InterPro" id="IPR004358">
    <property type="entry name" value="Sig_transdc_His_kin-like_C"/>
</dbReference>
<comment type="caution">
    <text evidence="11">The sequence shown here is derived from an EMBL/GenBank/DDBJ whole genome shotgun (WGS) entry which is preliminary data.</text>
</comment>
<feature type="transmembrane region" description="Helical" evidence="9">
    <location>
        <begin position="40"/>
        <end position="64"/>
    </location>
</feature>
<feature type="domain" description="Histidine kinase" evidence="10">
    <location>
        <begin position="119"/>
        <end position="340"/>
    </location>
</feature>
<feature type="transmembrane region" description="Helical" evidence="9">
    <location>
        <begin position="6"/>
        <end position="28"/>
    </location>
</feature>
<evidence type="ECO:0000313" key="11">
    <source>
        <dbReference type="EMBL" id="OHT95469.1"/>
    </source>
</evidence>
<accession>A0A1S1JV52</accession>